<keyword evidence="3" id="KW-1185">Reference proteome</keyword>
<proteinExistence type="predicted"/>
<gene>
    <name evidence="2" type="ORF">V6590_20570</name>
</gene>
<feature type="chain" id="PRO_5047024345" description="Sensory transduction regulator" evidence="1">
    <location>
        <begin position="30"/>
        <end position="171"/>
    </location>
</feature>
<evidence type="ECO:0000313" key="2">
    <source>
        <dbReference type="EMBL" id="MEH7830546.1"/>
    </source>
</evidence>
<evidence type="ECO:0008006" key="4">
    <source>
        <dbReference type="Google" id="ProtNLM"/>
    </source>
</evidence>
<evidence type="ECO:0000256" key="1">
    <source>
        <dbReference type="SAM" id="SignalP"/>
    </source>
</evidence>
<dbReference type="RefSeq" id="WP_335425584.1">
    <property type="nucleotide sequence ID" value="NZ_JBALHR010000035.1"/>
</dbReference>
<sequence>MKQSFWLCASAVLAFVMSILQGAFGAAYAQTDAENGPCGSVWRPYVERIGAILREKKEPAPPILFVSRDGEVFDCFDIGYSQQRLESFALSQNLFQKLFPQWDREKEINPDDEVWPDNVCAVMVPIRLHEDGYVAVHLPVDGQVLDTQRCAQNVFMPIQDSFWETANRIAQ</sequence>
<evidence type="ECO:0000313" key="3">
    <source>
        <dbReference type="Proteomes" id="UP001431963"/>
    </source>
</evidence>
<keyword evidence="1" id="KW-0732">Signal</keyword>
<accession>A0ABU8C0S7</accession>
<dbReference type="Proteomes" id="UP001431963">
    <property type="component" value="Unassembled WGS sequence"/>
</dbReference>
<comment type="caution">
    <text evidence="2">The sequence shown here is derived from an EMBL/GenBank/DDBJ whole genome shotgun (WGS) entry which is preliminary data.</text>
</comment>
<protein>
    <recommendedName>
        <fullName evidence="4">Sensory transduction regulator</fullName>
    </recommendedName>
</protein>
<feature type="signal peptide" evidence="1">
    <location>
        <begin position="1"/>
        <end position="29"/>
    </location>
</feature>
<name>A0ABU8C0S7_9RHOB</name>
<dbReference type="EMBL" id="JBALHR010000035">
    <property type="protein sequence ID" value="MEH7830546.1"/>
    <property type="molecule type" value="Genomic_DNA"/>
</dbReference>
<organism evidence="2 3">
    <name type="scientific">Gemmobacter denitrificans</name>
    <dbReference type="NCBI Taxonomy" id="3123040"/>
    <lineage>
        <taxon>Bacteria</taxon>
        <taxon>Pseudomonadati</taxon>
        <taxon>Pseudomonadota</taxon>
        <taxon>Alphaproteobacteria</taxon>
        <taxon>Rhodobacterales</taxon>
        <taxon>Paracoccaceae</taxon>
        <taxon>Gemmobacter</taxon>
    </lineage>
</organism>
<reference evidence="2" key="1">
    <citation type="submission" date="2024-02" db="EMBL/GenBank/DDBJ databases">
        <title>Genome sequences of strain Gemmobacter sp. JM10B15.</title>
        <authorList>
            <person name="Zhang M."/>
        </authorList>
    </citation>
    <scope>NUCLEOTIDE SEQUENCE</scope>
    <source>
        <strain evidence="2">JM10B15</strain>
    </source>
</reference>